<keyword evidence="10" id="KW-1185">Reference proteome</keyword>
<feature type="domain" description="Chitin-binding type-2" evidence="7">
    <location>
        <begin position="33"/>
        <end position="89"/>
    </location>
</feature>
<keyword evidence="1" id="KW-0147">Chitin-binding</keyword>
<dbReference type="Pfam" id="PF01607">
    <property type="entry name" value="CBM_14"/>
    <property type="match status" value="2"/>
</dbReference>
<evidence type="ECO:0000259" key="7">
    <source>
        <dbReference type="PROSITE" id="PS50940"/>
    </source>
</evidence>
<dbReference type="SUPFAM" id="SSF57625">
    <property type="entry name" value="Invertebrate chitin-binding proteins"/>
    <property type="match status" value="3"/>
</dbReference>
<evidence type="ECO:0000256" key="2">
    <source>
        <dbReference type="ARBA" id="ARBA00022729"/>
    </source>
</evidence>
<dbReference type="PANTHER" id="PTHR23301">
    <property type="entry name" value="CHITIN BINDING PERITROPHIN-A"/>
    <property type="match status" value="1"/>
</dbReference>
<dbReference type="OMA" id="FWICLAH"/>
<dbReference type="InterPro" id="IPR051940">
    <property type="entry name" value="Chitin_bind-dev_reg"/>
</dbReference>
<evidence type="ECO:0000256" key="4">
    <source>
        <dbReference type="ARBA" id="ARBA00023157"/>
    </source>
</evidence>
<evidence type="ECO:0000256" key="3">
    <source>
        <dbReference type="ARBA" id="ARBA00022737"/>
    </source>
</evidence>
<dbReference type="VEuPathDB" id="VectorBase:CPIJ004734"/>
<dbReference type="eggNOG" id="ENOG502T8E9">
    <property type="taxonomic scope" value="Eukaryota"/>
</dbReference>
<dbReference type="PROSITE" id="PS50940">
    <property type="entry name" value="CHIT_BIND_II"/>
    <property type="match status" value="3"/>
</dbReference>
<dbReference type="EnsemblMetazoa" id="CPIJ004734-RA">
    <property type="protein sequence ID" value="CPIJ004734-PA"/>
    <property type="gene ID" value="CPIJ004734"/>
</dbReference>
<dbReference type="AlphaFoldDB" id="B0WDH4"/>
<gene>
    <name evidence="9" type="primary">6036761</name>
    <name evidence="8" type="ORF">CpipJ_CPIJ004734</name>
</gene>
<dbReference type="Proteomes" id="UP000002320">
    <property type="component" value="Unassembled WGS sequence"/>
</dbReference>
<dbReference type="SMART" id="SM00494">
    <property type="entry name" value="ChtBD2"/>
    <property type="match status" value="3"/>
</dbReference>
<dbReference type="OrthoDB" id="6020543at2759"/>
<evidence type="ECO:0000313" key="9">
    <source>
        <dbReference type="EnsemblMetazoa" id="CPIJ004734-PA"/>
    </source>
</evidence>
<dbReference type="Gene3D" id="2.170.140.10">
    <property type="entry name" value="Chitin binding domain"/>
    <property type="match status" value="2"/>
</dbReference>
<feature type="signal peptide" evidence="6">
    <location>
        <begin position="1"/>
        <end position="25"/>
    </location>
</feature>
<organism>
    <name type="scientific">Culex quinquefasciatus</name>
    <name type="common">Southern house mosquito</name>
    <name type="synonym">Culex pungens</name>
    <dbReference type="NCBI Taxonomy" id="7176"/>
    <lineage>
        <taxon>Eukaryota</taxon>
        <taxon>Metazoa</taxon>
        <taxon>Ecdysozoa</taxon>
        <taxon>Arthropoda</taxon>
        <taxon>Hexapoda</taxon>
        <taxon>Insecta</taxon>
        <taxon>Pterygota</taxon>
        <taxon>Neoptera</taxon>
        <taxon>Endopterygota</taxon>
        <taxon>Diptera</taxon>
        <taxon>Nematocera</taxon>
        <taxon>Culicoidea</taxon>
        <taxon>Culicidae</taxon>
        <taxon>Culicinae</taxon>
        <taxon>Culicini</taxon>
        <taxon>Culex</taxon>
        <taxon>Culex</taxon>
    </lineage>
</organism>
<keyword evidence="5" id="KW-0325">Glycoprotein</keyword>
<keyword evidence="4" id="KW-1015">Disulfide bond</keyword>
<dbReference type="InterPro" id="IPR002557">
    <property type="entry name" value="Chitin-bd_dom"/>
</dbReference>
<dbReference type="EMBL" id="DS231897">
    <property type="protein sequence ID" value="EDS44545.1"/>
    <property type="molecule type" value="Genomic_DNA"/>
</dbReference>
<dbReference type="GO" id="GO:0008061">
    <property type="term" value="F:chitin binding"/>
    <property type="evidence" value="ECO:0007669"/>
    <property type="project" value="UniProtKB-KW"/>
</dbReference>
<dbReference type="KEGG" id="cqu:CpipJ_CPIJ004734"/>
<dbReference type="InParanoid" id="B0WDH4"/>
<evidence type="ECO:0000256" key="6">
    <source>
        <dbReference type="SAM" id="SignalP"/>
    </source>
</evidence>
<keyword evidence="3" id="KW-0677">Repeat</keyword>
<dbReference type="GO" id="GO:0005576">
    <property type="term" value="C:extracellular region"/>
    <property type="evidence" value="ECO:0007669"/>
    <property type="project" value="InterPro"/>
</dbReference>
<evidence type="ECO:0000256" key="5">
    <source>
        <dbReference type="ARBA" id="ARBA00023180"/>
    </source>
</evidence>
<accession>B0WDH4</accession>
<dbReference type="PANTHER" id="PTHR23301:SF0">
    <property type="entry name" value="CHITIN-BINDING TYPE-2 DOMAIN-CONTAINING PROTEIN-RELATED"/>
    <property type="match status" value="1"/>
</dbReference>
<evidence type="ECO:0000256" key="1">
    <source>
        <dbReference type="ARBA" id="ARBA00022669"/>
    </source>
</evidence>
<evidence type="ECO:0000313" key="10">
    <source>
        <dbReference type="Proteomes" id="UP000002320"/>
    </source>
</evidence>
<dbReference type="VEuPathDB" id="VectorBase:CQUJHB002882"/>
<keyword evidence="2 6" id="KW-0732">Signal</keyword>
<feature type="domain" description="Chitin-binding type-2" evidence="7">
    <location>
        <begin position="183"/>
        <end position="239"/>
    </location>
</feature>
<evidence type="ECO:0000313" key="8">
    <source>
        <dbReference type="EMBL" id="EDS44545.1"/>
    </source>
</evidence>
<dbReference type="HOGENOM" id="CLU_1171460_0_0_1"/>
<reference evidence="9" key="2">
    <citation type="submission" date="2020-05" db="UniProtKB">
        <authorList>
            <consortium name="EnsemblMetazoa"/>
        </authorList>
    </citation>
    <scope>IDENTIFICATION</scope>
    <source>
        <strain evidence="9">JHB</strain>
    </source>
</reference>
<feature type="domain" description="Chitin-binding type-2" evidence="7">
    <location>
        <begin position="122"/>
        <end position="178"/>
    </location>
</feature>
<reference evidence="8" key="1">
    <citation type="submission" date="2007-03" db="EMBL/GenBank/DDBJ databases">
        <title>Annotation of Culex pipiens quinquefasciatus.</title>
        <authorList>
            <consortium name="The Broad Institute Genome Sequencing Platform"/>
            <person name="Atkinson P.W."/>
            <person name="Hemingway J."/>
            <person name="Christensen B.M."/>
            <person name="Higgs S."/>
            <person name="Kodira C."/>
            <person name="Hannick L."/>
            <person name="Megy K."/>
            <person name="O'Leary S."/>
            <person name="Pearson M."/>
            <person name="Haas B.J."/>
            <person name="Mauceli E."/>
            <person name="Wortman J.R."/>
            <person name="Lee N.H."/>
            <person name="Guigo R."/>
            <person name="Stanke M."/>
            <person name="Alvarado L."/>
            <person name="Amedeo P."/>
            <person name="Antoine C.H."/>
            <person name="Arensburger P."/>
            <person name="Bidwell S.L."/>
            <person name="Crawford M."/>
            <person name="Camaro F."/>
            <person name="Devon K."/>
            <person name="Engels R."/>
            <person name="Hammond M."/>
            <person name="Howarth C."/>
            <person name="Koehrsen M."/>
            <person name="Lawson D."/>
            <person name="Montgomery P."/>
            <person name="Nene V."/>
            <person name="Nusbaum C."/>
            <person name="Puiu D."/>
            <person name="Romero-Severson J."/>
            <person name="Severson D.W."/>
            <person name="Shumway M."/>
            <person name="Sisk P."/>
            <person name="Stolte C."/>
            <person name="Zeng Q."/>
            <person name="Eisenstadt E."/>
            <person name="Fraser-Liggett C."/>
            <person name="Strausberg R."/>
            <person name="Galagan J."/>
            <person name="Birren B."/>
            <person name="Collins F.H."/>
        </authorList>
    </citation>
    <scope>NUCLEOTIDE SEQUENCE [LARGE SCALE GENOMIC DNA]</scope>
    <source>
        <strain evidence="8">JHB</strain>
    </source>
</reference>
<feature type="chain" id="PRO_5014566652" description="Chitin-binding type-2 domain-containing protein" evidence="6">
    <location>
        <begin position="26"/>
        <end position="244"/>
    </location>
</feature>
<dbReference type="InterPro" id="IPR036508">
    <property type="entry name" value="Chitin-bd_dom_sf"/>
</dbReference>
<proteinExistence type="predicted"/>
<name>B0WDH4_CULQU</name>
<protein>
    <recommendedName>
        <fullName evidence="7">Chitin-binding type-2 domain-containing protein</fullName>
    </recommendedName>
</protein>
<sequence>MRSSSLSALVSIVCSLLLHSRWGTCQQVPADANTACRGVVSGTIPHPTDCTRYFVCWQSTGVAGQCSPNFVFNPLVMFCVHQSQYRCPMEVTTVEPEVTSSSTVEVTGGTTPGLCVQTPWEAHFCWNHASELIRNPVNCTQYIDCERTPQANQDCPPGKLFSLSYQDCFPGNERTCQMEPLAGEFCDGKPAGSYAHPYLCNRFVTCFRGMPRLDTCPPGYVFDEARLRCVHGDVLECSSLLGGD</sequence>